<dbReference type="CDD" id="cd17249">
    <property type="entry name" value="RMtype1_S_EcoR124I-TRD2-CR2_like"/>
    <property type="match status" value="1"/>
</dbReference>
<dbReference type="CDD" id="cd17513">
    <property type="entry name" value="RMtype1_S_AveSPN6ORF1907P_TRD2-CR2_like"/>
    <property type="match status" value="1"/>
</dbReference>
<dbReference type="Pfam" id="PF01420">
    <property type="entry name" value="Methylase_S"/>
    <property type="match status" value="2"/>
</dbReference>
<dbReference type="GO" id="GO:0003677">
    <property type="term" value="F:DNA binding"/>
    <property type="evidence" value="ECO:0007669"/>
    <property type="project" value="UniProtKB-KW"/>
</dbReference>
<comment type="similarity">
    <text evidence="1">Belongs to the type-I restriction system S methylase family.</text>
</comment>
<evidence type="ECO:0000259" key="4">
    <source>
        <dbReference type="Pfam" id="PF01420"/>
    </source>
</evidence>
<feature type="domain" description="Type I restriction modification DNA specificity" evidence="4">
    <location>
        <begin position="15"/>
        <end position="186"/>
    </location>
</feature>
<comment type="caution">
    <text evidence="5">The sequence shown here is derived from an EMBL/GenBank/DDBJ whole genome shotgun (WGS) entry which is preliminary data.</text>
</comment>
<sequence>MSELVPKLRFGGFVKPWYSRELGSVTSFKSGNTPSKSDDEFWNGDIPWISASSMYGVQFSDSNNKITTKALSVAKVAPKGSLLLLVRGSMLFNKIPVGIATRDLAFNQDVKSINLINQQSNLFLLLWFQSNSNRLLNMVTGTGIGAGKLDTDELQSLPYVFPEIQEQQKIADFLTSVDIKISQLTEKHRLLKEYKKGVMQQIFSQKIRFKDENGEAFPEWEVKRLGQLGSFLGGGTPSTENDFFWSGDIPWVSSSDLQDEKLFSINISRYINMSAIRNSATKIIPQNSLLIVSRVGIGKFAVCKQEICTSQDFTNFTPHDSDVIFMAYLLLNNRKKLLSLGQGTTIKGFTISDLSSLKLDIPSIQEQQKIAQYLQSIDAKIDAVNQQIEDTKLFKKGLLQQMFV</sequence>
<dbReference type="AlphaFoldDB" id="A0A557PC01"/>
<evidence type="ECO:0000313" key="6">
    <source>
        <dbReference type="Proteomes" id="UP000319828"/>
    </source>
</evidence>
<keyword evidence="5" id="KW-0540">Nuclease</keyword>
<dbReference type="InterPro" id="IPR000055">
    <property type="entry name" value="Restrct_endonuc_typeI_TRD"/>
</dbReference>
<keyword evidence="2" id="KW-0680">Restriction system</keyword>
<protein>
    <submittedName>
        <fullName evidence="5">Restriction endonuclease subunit S</fullName>
    </submittedName>
</protein>
<evidence type="ECO:0000256" key="1">
    <source>
        <dbReference type="ARBA" id="ARBA00010923"/>
    </source>
</evidence>
<keyword evidence="5" id="KW-0378">Hydrolase</keyword>
<reference evidence="5 6" key="1">
    <citation type="submission" date="2019-07" db="EMBL/GenBank/DDBJ databases">
        <title>The draft genome sequence of Vibrio algivorus M1486.</title>
        <authorList>
            <person name="Meng X."/>
        </authorList>
    </citation>
    <scope>NUCLEOTIDE SEQUENCE [LARGE SCALE GENOMIC DNA]</scope>
    <source>
        <strain evidence="5 6">M1486</strain>
    </source>
</reference>
<dbReference type="SUPFAM" id="SSF116734">
    <property type="entry name" value="DNA methylase specificity domain"/>
    <property type="match status" value="2"/>
</dbReference>
<dbReference type="InterPro" id="IPR052021">
    <property type="entry name" value="Type-I_RS_S_subunit"/>
</dbReference>
<dbReference type="EMBL" id="VMKJ01000006">
    <property type="protein sequence ID" value="TVO38189.1"/>
    <property type="molecule type" value="Genomic_DNA"/>
</dbReference>
<gene>
    <name evidence="5" type="ORF">FOF44_04935</name>
</gene>
<keyword evidence="5" id="KW-0255">Endonuclease</keyword>
<feature type="domain" description="Type I restriction modification DNA specificity" evidence="4">
    <location>
        <begin position="219"/>
        <end position="388"/>
    </location>
</feature>
<dbReference type="GO" id="GO:0004519">
    <property type="term" value="F:endonuclease activity"/>
    <property type="evidence" value="ECO:0007669"/>
    <property type="project" value="UniProtKB-KW"/>
</dbReference>
<dbReference type="InterPro" id="IPR044946">
    <property type="entry name" value="Restrct_endonuc_typeI_TRD_sf"/>
</dbReference>
<evidence type="ECO:0000256" key="3">
    <source>
        <dbReference type="ARBA" id="ARBA00023125"/>
    </source>
</evidence>
<dbReference type="Proteomes" id="UP000319828">
    <property type="component" value="Unassembled WGS sequence"/>
</dbReference>
<keyword evidence="3" id="KW-0238">DNA-binding</keyword>
<evidence type="ECO:0000256" key="2">
    <source>
        <dbReference type="ARBA" id="ARBA00022747"/>
    </source>
</evidence>
<proteinExistence type="inferred from homology"/>
<accession>A0A557PC01</accession>
<name>A0A557PC01_9VIBR</name>
<dbReference type="PANTHER" id="PTHR30408">
    <property type="entry name" value="TYPE-1 RESTRICTION ENZYME ECOKI SPECIFICITY PROTEIN"/>
    <property type="match status" value="1"/>
</dbReference>
<organism evidence="5 6">
    <name type="scientific">Vibrio algivorus</name>
    <dbReference type="NCBI Taxonomy" id="1667024"/>
    <lineage>
        <taxon>Bacteria</taxon>
        <taxon>Pseudomonadati</taxon>
        <taxon>Pseudomonadota</taxon>
        <taxon>Gammaproteobacteria</taxon>
        <taxon>Vibrionales</taxon>
        <taxon>Vibrionaceae</taxon>
        <taxon>Vibrio</taxon>
    </lineage>
</organism>
<dbReference type="RefSeq" id="WP_144387640.1">
    <property type="nucleotide sequence ID" value="NZ_CANNCB010000005.1"/>
</dbReference>
<dbReference type="Gene3D" id="1.10.287.1120">
    <property type="entry name" value="Bipartite methylase S protein"/>
    <property type="match status" value="1"/>
</dbReference>
<dbReference type="OrthoDB" id="398435at2"/>
<dbReference type="GO" id="GO:0009307">
    <property type="term" value="P:DNA restriction-modification system"/>
    <property type="evidence" value="ECO:0007669"/>
    <property type="project" value="UniProtKB-KW"/>
</dbReference>
<dbReference type="PANTHER" id="PTHR30408:SF12">
    <property type="entry name" value="TYPE I RESTRICTION ENZYME MJAVIII SPECIFICITY SUBUNIT"/>
    <property type="match status" value="1"/>
</dbReference>
<dbReference type="Gene3D" id="3.90.220.20">
    <property type="entry name" value="DNA methylase specificity domains"/>
    <property type="match status" value="2"/>
</dbReference>
<evidence type="ECO:0000313" key="5">
    <source>
        <dbReference type="EMBL" id="TVO38189.1"/>
    </source>
</evidence>